<accession>A0ABP9L347</accession>
<name>A0ABP9L347_9RHOB</name>
<dbReference type="Gene3D" id="3.40.630.30">
    <property type="match status" value="1"/>
</dbReference>
<proteinExistence type="predicted"/>
<reference evidence="3" key="1">
    <citation type="journal article" date="2019" name="Int. J. Syst. Evol. Microbiol.">
        <title>The Global Catalogue of Microorganisms (GCM) 10K type strain sequencing project: providing services to taxonomists for standard genome sequencing and annotation.</title>
        <authorList>
            <consortium name="The Broad Institute Genomics Platform"/>
            <consortium name="The Broad Institute Genome Sequencing Center for Infectious Disease"/>
            <person name="Wu L."/>
            <person name="Ma J."/>
        </authorList>
    </citation>
    <scope>NUCLEOTIDE SEQUENCE [LARGE SCALE GENOMIC DNA]</scope>
    <source>
        <strain evidence="3">JCM 18015</strain>
    </source>
</reference>
<dbReference type="PROSITE" id="PS51186">
    <property type="entry name" value="GNAT"/>
    <property type="match status" value="1"/>
</dbReference>
<dbReference type="InterPro" id="IPR000182">
    <property type="entry name" value="GNAT_dom"/>
</dbReference>
<dbReference type="InterPro" id="IPR016181">
    <property type="entry name" value="Acyl_CoA_acyltransferase"/>
</dbReference>
<evidence type="ECO:0000259" key="1">
    <source>
        <dbReference type="PROSITE" id="PS51186"/>
    </source>
</evidence>
<evidence type="ECO:0000313" key="2">
    <source>
        <dbReference type="EMBL" id="GAA5070085.1"/>
    </source>
</evidence>
<organism evidence="2 3">
    <name type="scientific">[Roseibacterium] beibuensis</name>
    <dbReference type="NCBI Taxonomy" id="1193142"/>
    <lineage>
        <taxon>Bacteria</taxon>
        <taxon>Pseudomonadati</taxon>
        <taxon>Pseudomonadota</taxon>
        <taxon>Alphaproteobacteria</taxon>
        <taxon>Rhodobacterales</taxon>
        <taxon>Roseobacteraceae</taxon>
        <taxon>Roseicyclus</taxon>
    </lineage>
</organism>
<protein>
    <recommendedName>
        <fullName evidence="1">N-acetyltransferase domain-containing protein</fullName>
    </recommendedName>
</protein>
<dbReference type="RefSeq" id="WP_259546062.1">
    <property type="nucleotide sequence ID" value="NZ_BAABHW010000001.1"/>
</dbReference>
<dbReference type="Pfam" id="PF13508">
    <property type="entry name" value="Acetyltransf_7"/>
    <property type="match status" value="1"/>
</dbReference>
<feature type="domain" description="N-acetyltransferase" evidence="1">
    <location>
        <begin position="5"/>
        <end position="126"/>
    </location>
</feature>
<sequence length="126" mass="14698">MATLLRYERKFETELLKLLRQDREWDLFTSDEAINGFKEALIVSQTHVAFEDNRLSGYVRALIDEFGVYISELYVAPEHRNRGIGRSLLSKTGEVNPQKPVYVLSDEDRYYTKLGYKRIGSVFQLT</sequence>
<dbReference type="SUPFAM" id="SSF55729">
    <property type="entry name" value="Acyl-CoA N-acyltransferases (Nat)"/>
    <property type="match status" value="1"/>
</dbReference>
<comment type="caution">
    <text evidence="2">The sequence shown here is derived from an EMBL/GenBank/DDBJ whole genome shotgun (WGS) entry which is preliminary data.</text>
</comment>
<keyword evidence="3" id="KW-1185">Reference proteome</keyword>
<dbReference type="Proteomes" id="UP001499910">
    <property type="component" value="Unassembled WGS sequence"/>
</dbReference>
<dbReference type="EMBL" id="BAABHW010000001">
    <property type="protein sequence ID" value="GAA5070085.1"/>
    <property type="molecule type" value="Genomic_DNA"/>
</dbReference>
<dbReference type="CDD" id="cd04301">
    <property type="entry name" value="NAT_SF"/>
    <property type="match status" value="1"/>
</dbReference>
<evidence type="ECO:0000313" key="3">
    <source>
        <dbReference type="Proteomes" id="UP001499910"/>
    </source>
</evidence>
<gene>
    <name evidence="2" type="ORF">GCM10023209_12540</name>
</gene>